<dbReference type="GO" id="GO:0003677">
    <property type="term" value="F:DNA binding"/>
    <property type="evidence" value="ECO:0007669"/>
    <property type="project" value="InterPro"/>
</dbReference>
<dbReference type="GO" id="GO:0032259">
    <property type="term" value="P:methylation"/>
    <property type="evidence" value="ECO:0007669"/>
    <property type="project" value="UniProtKB-KW"/>
</dbReference>
<gene>
    <name evidence="8" type="ORF">SAMN05421740_112139</name>
</gene>
<dbReference type="PROSITE" id="PS00092">
    <property type="entry name" value="N6_MTASE"/>
    <property type="match status" value="1"/>
</dbReference>
<dbReference type="InterPro" id="IPR029063">
    <property type="entry name" value="SAM-dependent_MTases_sf"/>
</dbReference>
<keyword evidence="9" id="KW-1185">Reference proteome</keyword>
<dbReference type="InterPro" id="IPR050953">
    <property type="entry name" value="N4_N6_ade-DNA_methylase"/>
</dbReference>
<comment type="catalytic activity">
    <reaction evidence="6">
        <text>a 2'-deoxyadenosine in DNA + S-adenosyl-L-methionine = an N(6)-methyl-2'-deoxyadenosine in DNA + S-adenosyl-L-homocysteine + H(+)</text>
        <dbReference type="Rhea" id="RHEA:15197"/>
        <dbReference type="Rhea" id="RHEA-COMP:12418"/>
        <dbReference type="Rhea" id="RHEA-COMP:12419"/>
        <dbReference type="ChEBI" id="CHEBI:15378"/>
        <dbReference type="ChEBI" id="CHEBI:57856"/>
        <dbReference type="ChEBI" id="CHEBI:59789"/>
        <dbReference type="ChEBI" id="CHEBI:90615"/>
        <dbReference type="ChEBI" id="CHEBI:90616"/>
        <dbReference type="EC" id="2.1.1.72"/>
    </reaction>
</comment>
<evidence type="ECO:0000256" key="5">
    <source>
        <dbReference type="ARBA" id="ARBA00022747"/>
    </source>
</evidence>
<dbReference type="PANTHER" id="PTHR33841">
    <property type="entry name" value="DNA METHYLTRANSFERASE YEEA-RELATED"/>
    <property type="match status" value="1"/>
</dbReference>
<dbReference type="CDD" id="cd02440">
    <property type="entry name" value="AdoMet_MTases"/>
    <property type="match status" value="1"/>
</dbReference>
<dbReference type="GO" id="GO:0008170">
    <property type="term" value="F:N-methyltransferase activity"/>
    <property type="evidence" value="ECO:0007669"/>
    <property type="project" value="InterPro"/>
</dbReference>
<dbReference type="AlphaFoldDB" id="A0A1H7TXB4"/>
<dbReference type="InterPro" id="IPR003356">
    <property type="entry name" value="DNA_methylase_A-5"/>
</dbReference>
<evidence type="ECO:0000256" key="3">
    <source>
        <dbReference type="ARBA" id="ARBA00022603"/>
    </source>
</evidence>
<evidence type="ECO:0000256" key="1">
    <source>
        <dbReference type="ARBA" id="ARBA00006594"/>
    </source>
</evidence>
<keyword evidence="4" id="KW-0808">Transferase</keyword>
<dbReference type="Pfam" id="PF02384">
    <property type="entry name" value="N6_Mtase"/>
    <property type="match status" value="1"/>
</dbReference>
<evidence type="ECO:0000256" key="4">
    <source>
        <dbReference type="ARBA" id="ARBA00022679"/>
    </source>
</evidence>
<dbReference type="OrthoDB" id="32195at2"/>
<dbReference type="Proteomes" id="UP000198916">
    <property type="component" value="Unassembled WGS sequence"/>
</dbReference>
<proteinExistence type="inferred from homology"/>
<dbReference type="GO" id="GO:0009307">
    <property type="term" value="P:DNA restriction-modification system"/>
    <property type="evidence" value="ECO:0007669"/>
    <property type="project" value="UniProtKB-KW"/>
</dbReference>
<protein>
    <recommendedName>
        <fullName evidence="2">site-specific DNA-methyltransferase (adenine-specific)</fullName>
        <ecNumber evidence="2">2.1.1.72</ecNumber>
    </recommendedName>
</protein>
<dbReference type="EMBL" id="FNZR01000012">
    <property type="protein sequence ID" value="SEL89205.1"/>
    <property type="molecule type" value="Genomic_DNA"/>
</dbReference>
<evidence type="ECO:0000259" key="7">
    <source>
        <dbReference type="Pfam" id="PF02384"/>
    </source>
</evidence>
<reference evidence="9" key="1">
    <citation type="submission" date="2016-10" db="EMBL/GenBank/DDBJ databases">
        <authorList>
            <person name="Varghese N."/>
            <person name="Submissions S."/>
        </authorList>
    </citation>
    <scope>NUCLEOTIDE SEQUENCE [LARGE SCALE GENOMIC DNA]</scope>
    <source>
        <strain evidence="9">Jip14</strain>
    </source>
</reference>
<feature type="domain" description="DNA methylase adenine-specific" evidence="7">
    <location>
        <begin position="322"/>
        <end position="582"/>
    </location>
</feature>
<organism evidence="8 9">
    <name type="scientific">Parapedobacter koreensis</name>
    <dbReference type="NCBI Taxonomy" id="332977"/>
    <lineage>
        <taxon>Bacteria</taxon>
        <taxon>Pseudomonadati</taxon>
        <taxon>Bacteroidota</taxon>
        <taxon>Sphingobacteriia</taxon>
        <taxon>Sphingobacteriales</taxon>
        <taxon>Sphingobacteriaceae</taxon>
        <taxon>Parapedobacter</taxon>
    </lineage>
</organism>
<dbReference type="RefSeq" id="WP_090608981.1">
    <property type="nucleotide sequence ID" value="NZ_FNZR01000012.1"/>
</dbReference>
<name>A0A1H7TXB4_9SPHI</name>
<accession>A0A1H7TXB4</accession>
<dbReference type="PRINTS" id="PR00507">
    <property type="entry name" value="N12N6MTFRASE"/>
</dbReference>
<comment type="similarity">
    <text evidence="1">Belongs to the N(4)/N(6)-methyltransferase family.</text>
</comment>
<keyword evidence="3 8" id="KW-0489">Methyltransferase</keyword>
<evidence type="ECO:0000256" key="2">
    <source>
        <dbReference type="ARBA" id="ARBA00011900"/>
    </source>
</evidence>
<sequence>MSKELDIPLAEALAKFDMEATTSSGLKWVSDKDKEVDPYIFIALEQAADFGAKAVYLRFFDNERPPRPQVYIYAFDDLDTAKEKGADIHHHLWNAGVVPYVFIFGSTEILVYSCGEKPVINNDGNSFITTPNDTIKLLHEVQAGFEKYNARQFDSGLFWDSETGKNFKYDQSAYEQLLLQLKNVKANIISRVGTEKSALVKRLLMMLILIKYLEERKDEHGNGALNPKEFYTAFNPNDPTLEGVLCDADTLAAMLERLSTKEHFNGQIFHLDQNELTLLYSIDLELFRHFVKGEVSIFSKANQGVGQMSLWRLYQFSYLPIELISHIYEDFLADDKGQKKKGVVYTPPYLVQFLIDRCMPLNTPKAQFKILDPACGSGIFLVGAFKRMIQWWRLRNNWAKPTKEHIEELKRLLVNNIYGCDLEDEAITLSYFSLGLALLDALSPKEIWNNVHFDNLVGTNLFAGDFFKTLGEKKLPDDFDLVIGNPPFDSKLTEWAIKINKTAKNENPERPDVPDQQIALLFLEQSFERLKPNGKTCMILPSGPVLYNTKTHTFKKYLFERNYFSTVYDFTALRARLFTGSSSKAKPAVAAVFAERVPPDGHKPVNHLIFRRTRASSEKIEFEIDHYDIHKVAYRKALTNPRVWQANFMGGGRLHKLLERIDPNQTLGAYLDIMEKNYGWKVAEGWIESSDSSPLKRISQLQSERILTLGEEKELADLEAKHKANWITGHNFIETKSLSGNSTLLTPKCTAEYFLRPRKKNKEIFQPPHLLIKESVTGKKIPVLYSEQYLTFKDQIFGIHAPEQFAKELKSIAATLSSNQSVPLMWLVSGKVVTSREGVPNKVDILSLPYPPMQFDKIENILLNDIASHYSSFRKRGEKSDLLKNPTSKDLKEFGHMYCHTLNSVYKNFKPLDPIIGKEFITYPIVLGNEPEIEIPTAIEGIEDKISKLIDNKASNNLWLKRIIKVYQKNVVFLYKPNQKRYWLQSIAIRDADETFIDLFKQGK</sequence>
<dbReference type="GO" id="GO:0009007">
    <property type="term" value="F:site-specific DNA-methyltransferase (adenine-specific) activity"/>
    <property type="evidence" value="ECO:0007669"/>
    <property type="project" value="UniProtKB-EC"/>
</dbReference>
<evidence type="ECO:0000313" key="9">
    <source>
        <dbReference type="Proteomes" id="UP000198916"/>
    </source>
</evidence>
<keyword evidence="5" id="KW-0680">Restriction system</keyword>
<dbReference type="PANTHER" id="PTHR33841:SF1">
    <property type="entry name" value="DNA METHYLTRANSFERASE A"/>
    <property type="match status" value="1"/>
</dbReference>
<evidence type="ECO:0000313" key="8">
    <source>
        <dbReference type="EMBL" id="SEL89205.1"/>
    </source>
</evidence>
<dbReference type="STRING" id="332977.SAMN05421740_112139"/>
<dbReference type="SUPFAM" id="SSF53335">
    <property type="entry name" value="S-adenosyl-L-methionine-dependent methyltransferases"/>
    <property type="match status" value="1"/>
</dbReference>
<dbReference type="Gene3D" id="3.40.50.150">
    <property type="entry name" value="Vaccinia Virus protein VP39"/>
    <property type="match status" value="1"/>
</dbReference>
<dbReference type="EC" id="2.1.1.72" evidence="2"/>
<dbReference type="InterPro" id="IPR002052">
    <property type="entry name" value="DNA_methylase_N6_adenine_CS"/>
</dbReference>
<evidence type="ECO:0000256" key="6">
    <source>
        <dbReference type="ARBA" id="ARBA00047942"/>
    </source>
</evidence>